<sequence length="282" mass="30431">MHKQAVEDNVNITVLVSVGEHPLSKRPRRAEQDARALEIGLNVPDTNLQVMHAGAANNVQTNTVLKDYLGMGLPEIKLLNIPHENDSLTELINTFDKNIPDILLTGIRAENGESSGMTPYVLSEKLGMALVPSITEILCINKTAGYAELLQALPRGQRRKISVKLPFVATVDMAAQAPRQSAFGAAMRGEITVIDTIAAPTDSAGSASTSPDLTNCETLQTEWKITPAQPRPKRLKIIKAKTAADRFKAATAKAQGGAGKVIYNNQEAADAIFKMLKDEKVL</sequence>
<accession>A0AAW7Z0S9</accession>
<evidence type="ECO:0000313" key="2">
    <source>
        <dbReference type="Proteomes" id="UP001170717"/>
    </source>
</evidence>
<evidence type="ECO:0000313" key="1">
    <source>
        <dbReference type="EMBL" id="MDO6577612.1"/>
    </source>
</evidence>
<organism evidence="1 2">
    <name type="scientific">Alteromonas stellipolaris</name>
    <dbReference type="NCBI Taxonomy" id="233316"/>
    <lineage>
        <taxon>Bacteria</taxon>
        <taxon>Pseudomonadati</taxon>
        <taxon>Pseudomonadota</taxon>
        <taxon>Gammaproteobacteria</taxon>
        <taxon>Alteromonadales</taxon>
        <taxon>Alteromonadaceae</taxon>
        <taxon>Alteromonas/Salinimonas group</taxon>
        <taxon>Alteromonas</taxon>
    </lineage>
</organism>
<name>A0AAW7Z0S9_9ALTE</name>
<dbReference type="Gene3D" id="3.40.50.620">
    <property type="entry name" value="HUPs"/>
    <property type="match status" value="1"/>
</dbReference>
<dbReference type="AlphaFoldDB" id="A0AAW7Z0S9"/>
<proteinExistence type="predicted"/>
<dbReference type="EMBL" id="JAUOQI010000005">
    <property type="protein sequence ID" value="MDO6577612.1"/>
    <property type="molecule type" value="Genomic_DNA"/>
</dbReference>
<protein>
    <submittedName>
        <fullName evidence="1">Electron transfer flavoprotein subunit beta</fullName>
    </submittedName>
</protein>
<dbReference type="SUPFAM" id="SSF52402">
    <property type="entry name" value="Adenine nucleotide alpha hydrolases-like"/>
    <property type="match status" value="1"/>
</dbReference>
<reference evidence="1" key="1">
    <citation type="submission" date="2023-07" db="EMBL/GenBank/DDBJ databases">
        <title>Genome content predicts the carbon catabolic preferences of heterotrophic bacteria.</title>
        <authorList>
            <person name="Gralka M."/>
        </authorList>
    </citation>
    <scope>NUCLEOTIDE SEQUENCE</scope>
    <source>
        <strain evidence="1">F2M12</strain>
    </source>
</reference>
<dbReference type="RefSeq" id="WP_061996763.1">
    <property type="nucleotide sequence ID" value="NZ_JAGDZG010000005.1"/>
</dbReference>
<comment type="caution">
    <text evidence="1">The sequence shown here is derived from an EMBL/GenBank/DDBJ whole genome shotgun (WGS) entry which is preliminary data.</text>
</comment>
<dbReference type="Proteomes" id="UP001170717">
    <property type="component" value="Unassembled WGS sequence"/>
</dbReference>
<gene>
    <name evidence="1" type="ORF">Q4527_09410</name>
</gene>
<dbReference type="InterPro" id="IPR014729">
    <property type="entry name" value="Rossmann-like_a/b/a_fold"/>
</dbReference>